<accession>A0A3D8TQ44</accession>
<keyword evidence="2" id="KW-1185">Reference proteome</keyword>
<dbReference type="RefSeq" id="WP_115752965.1">
    <property type="nucleotide sequence ID" value="NZ_LARY01000002.1"/>
</dbReference>
<gene>
    <name evidence="1" type="ORF">UR08_07000</name>
</gene>
<comment type="caution">
    <text evidence="1">The sequence shown here is derived from an EMBL/GenBank/DDBJ whole genome shotgun (WGS) entry which is preliminary data.</text>
</comment>
<name>A0A3D8TQ44_9LIST</name>
<dbReference type="EMBL" id="LARY01000002">
    <property type="protein sequence ID" value="RDX00724.1"/>
    <property type="molecule type" value="Genomic_DNA"/>
</dbReference>
<sequence>MFDKNYIHLVFRRALKQDEYFRIYLFEDELVFVKLAGQFYHQDSLFQSGLLIPLFVIPYKIAQARLEKRIDAVEQCLQKEGVKGLLKDKRNFRLERSEIWQVQATGQNGSFRNAIVSNYEFHVNFLLKNGEKHKMAVAFGESNLFVRRKLQEFGYL</sequence>
<evidence type="ECO:0000313" key="1">
    <source>
        <dbReference type="EMBL" id="RDX00724.1"/>
    </source>
</evidence>
<organism evidence="1 2">
    <name type="scientific">Listeria kieliensis</name>
    <dbReference type="NCBI Taxonomy" id="1621700"/>
    <lineage>
        <taxon>Bacteria</taxon>
        <taxon>Bacillati</taxon>
        <taxon>Bacillota</taxon>
        <taxon>Bacilli</taxon>
        <taxon>Bacillales</taxon>
        <taxon>Listeriaceae</taxon>
        <taxon>Listeria</taxon>
    </lineage>
</organism>
<evidence type="ECO:0000313" key="2">
    <source>
        <dbReference type="Proteomes" id="UP000257055"/>
    </source>
</evidence>
<proteinExistence type="predicted"/>
<dbReference type="Proteomes" id="UP000257055">
    <property type="component" value="Unassembled WGS sequence"/>
</dbReference>
<reference evidence="2" key="1">
    <citation type="submission" date="2015-04" db="EMBL/GenBank/DDBJ databases">
        <authorList>
            <person name="Schardt J."/>
            <person name="Mueller-Herbst S."/>
            <person name="Scherer S."/>
            <person name="Huptas C."/>
        </authorList>
    </citation>
    <scope>NUCLEOTIDE SEQUENCE [LARGE SCALE GENOMIC DNA]</scope>
    <source>
        <strain evidence="2">Kiel-L1</strain>
    </source>
</reference>
<dbReference type="AlphaFoldDB" id="A0A3D8TQ44"/>
<protein>
    <submittedName>
        <fullName evidence="1">Uncharacterized protein</fullName>
    </submittedName>
</protein>